<name>A0A5H7ID90_SALET</name>
<protein>
    <submittedName>
        <fullName evidence="1">Uncharacterized protein</fullName>
    </submittedName>
</protein>
<dbReference type="AlphaFoldDB" id="A0A5H7ID90"/>
<proteinExistence type="predicted"/>
<dbReference type="EMBL" id="AAIETE010000001">
    <property type="protein sequence ID" value="ECD4525661.1"/>
    <property type="molecule type" value="Genomic_DNA"/>
</dbReference>
<accession>A0A5H7ID90</accession>
<organism evidence="1">
    <name type="scientific">Salmonella enterica subsp. enterica serovar Mapo</name>
    <dbReference type="NCBI Taxonomy" id="2564752"/>
    <lineage>
        <taxon>Bacteria</taxon>
        <taxon>Pseudomonadati</taxon>
        <taxon>Pseudomonadota</taxon>
        <taxon>Gammaproteobacteria</taxon>
        <taxon>Enterobacterales</taxon>
        <taxon>Enterobacteriaceae</taxon>
        <taxon>Salmonella</taxon>
    </lineage>
</organism>
<reference evidence="1" key="1">
    <citation type="submission" date="2019-03" db="EMBL/GenBank/DDBJ databases">
        <authorList>
            <person name="Ashton P.M."/>
            <person name="Dallman T."/>
            <person name="Nair S."/>
            <person name="De Pinna E."/>
            <person name="Peters T."/>
            <person name="Grant K."/>
        </authorList>
    </citation>
    <scope>NUCLEOTIDE SEQUENCE</scope>
    <source>
        <strain evidence="1">266927</strain>
    </source>
</reference>
<evidence type="ECO:0000313" key="1">
    <source>
        <dbReference type="EMBL" id="ECD4525661.1"/>
    </source>
</evidence>
<sequence length="330" mass="35247">MKKIFCGVVLYIFCNFSYAALIEVNLGGTLVFNNRLYGSLFPCSTVCSLAPIESNYTNTGTGDYYTITSTLSIPAGLEIAKIGDYSVSVSQNINVTSVSTCDSKPRIPSVYPTPCQSNNPIDVAIPLTIDKGAVITRNTIRIRDTRQSWLNASSSVGSIQLTGDITASNITYASANPIRASLNTIIGNDINSSISINGPTATSLYGTATYFTGTETASTMDSKLIPTALDASFDGDIITHNIEKKYIGSADKLKITSIYIFSDGNLCSGYDCMYTNENAKVNVQCPDKKATLEFKPASYVSGGNIGNLVGSWGNVNIDTTCAITVLIPYE</sequence>
<gene>
    <name evidence="1" type="ORF">E0940_02280</name>
</gene>
<comment type="caution">
    <text evidence="1">The sequence shown here is derived from an EMBL/GenBank/DDBJ whole genome shotgun (WGS) entry which is preliminary data.</text>
</comment>